<name>A0A1E8F1S6_9CLOT</name>
<accession>A0A1E8F1S6</accession>
<dbReference type="RefSeq" id="WP_070109163.1">
    <property type="nucleotide sequence ID" value="NZ_LZFO01000002.1"/>
</dbReference>
<dbReference type="OrthoDB" id="2381377at2"/>
<evidence type="ECO:0008006" key="3">
    <source>
        <dbReference type="Google" id="ProtNLM"/>
    </source>
</evidence>
<dbReference type="NCBIfam" id="NF045650">
    <property type="entry name" value="CD1247_Nterm"/>
    <property type="match status" value="1"/>
</dbReference>
<keyword evidence="2" id="KW-1185">Reference proteome</keyword>
<evidence type="ECO:0000313" key="2">
    <source>
        <dbReference type="Proteomes" id="UP000175744"/>
    </source>
</evidence>
<proteinExistence type="predicted"/>
<comment type="caution">
    <text evidence="1">The sequence shown here is derived from an EMBL/GenBank/DDBJ whole genome shotgun (WGS) entry which is preliminary data.</text>
</comment>
<dbReference type="InterPro" id="IPR054688">
    <property type="entry name" value="CD1247_N"/>
</dbReference>
<protein>
    <recommendedName>
        <fullName evidence="3">TFIIB-type domain-containing protein</fullName>
    </recommendedName>
</protein>
<sequence>METLTSKVSYLCGLAEGLDLNNQSKEGKVIKEILEVLKEMAEELDDLRESQVEMGEYVDAIDEDLSNLEDEFYEDDDYEESEIDNFIEVNCPNCDEIIYIDKEMLNNNDSLICPSCSNSFSIDEFDSCDCGCGCNDEENND</sequence>
<dbReference type="STRING" id="1121290.CLAOCE_01900"/>
<reference evidence="1 2" key="1">
    <citation type="submission" date="2016-06" db="EMBL/GenBank/DDBJ databases">
        <title>Genome sequence of Clostridium acetireducens DSM 10703.</title>
        <authorList>
            <person name="Poehlein A."/>
            <person name="Fluechter S."/>
            <person name="Duerre P."/>
            <person name="Daniel R."/>
        </authorList>
    </citation>
    <scope>NUCLEOTIDE SEQUENCE [LARGE SCALE GENOMIC DNA]</scope>
    <source>
        <strain evidence="1 2">DSM 10703</strain>
    </source>
</reference>
<gene>
    <name evidence="1" type="ORF">CLOACE_01900</name>
</gene>
<dbReference type="AlphaFoldDB" id="A0A1E8F1S6"/>
<dbReference type="PATRIC" id="fig|1121290.3.peg.193"/>
<evidence type="ECO:0000313" key="1">
    <source>
        <dbReference type="EMBL" id="OFI07586.1"/>
    </source>
</evidence>
<organism evidence="1 2">
    <name type="scientific">Clostridium acetireducens DSM 10703</name>
    <dbReference type="NCBI Taxonomy" id="1121290"/>
    <lineage>
        <taxon>Bacteria</taxon>
        <taxon>Bacillati</taxon>
        <taxon>Bacillota</taxon>
        <taxon>Clostridia</taxon>
        <taxon>Eubacteriales</taxon>
        <taxon>Clostridiaceae</taxon>
        <taxon>Clostridium</taxon>
    </lineage>
</organism>
<dbReference type="Proteomes" id="UP000175744">
    <property type="component" value="Unassembled WGS sequence"/>
</dbReference>
<dbReference type="EMBL" id="LZFO01000002">
    <property type="protein sequence ID" value="OFI07586.1"/>
    <property type="molecule type" value="Genomic_DNA"/>
</dbReference>